<dbReference type="STRING" id="1424661.SAMN05216281_1266"/>
<dbReference type="AlphaFoldDB" id="A0A1H8LC38"/>
<dbReference type="EMBL" id="SOFF01000056">
    <property type="protein sequence ID" value="TFB82624.1"/>
    <property type="molecule type" value="Genomic_DNA"/>
</dbReference>
<dbReference type="Proteomes" id="UP000297654">
    <property type="component" value="Unassembled WGS sequence"/>
</dbReference>
<dbReference type="OrthoDB" id="5125199at2"/>
<name>A0A1H8LC38_9MICO</name>
<protein>
    <submittedName>
        <fullName evidence="2">LytR family transcriptional regulator</fullName>
    </submittedName>
</protein>
<evidence type="ECO:0000259" key="1">
    <source>
        <dbReference type="Pfam" id="PF13399"/>
    </source>
</evidence>
<reference evidence="2 3" key="1">
    <citation type="submission" date="2019-03" db="EMBL/GenBank/DDBJ databases">
        <title>Genomics of glacier-inhabiting Cryobacterium strains.</title>
        <authorList>
            <person name="Liu Q."/>
            <person name="Xin Y.-H."/>
        </authorList>
    </citation>
    <scope>NUCLEOTIDE SEQUENCE [LARGE SCALE GENOMIC DNA]</scope>
    <source>
        <strain evidence="2 3">Hh15</strain>
    </source>
</reference>
<dbReference type="Gene3D" id="3.30.70.2390">
    <property type="match status" value="1"/>
</dbReference>
<gene>
    <name evidence="2" type="ORF">E3O10_17190</name>
</gene>
<evidence type="ECO:0000313" key="3">
    <source>
        <dbReference type="Proteomes" id="UP000297654"/>
    </source>
</evidence>
<dbReference type="InterPro" id="IPR027381">
    <property type="entry name" value="LytR/CpsA/Psr_C"/>
</dbReference>
<sequence length="187" mass="19253">MARKFAKDRFDTHTHALDRVGAHRAPGKRGRAWIGFWWALGATVLLIVVGVFGIFAINNRLDFTNIPGLSSASSTQVPTETVIPTAEPTVDPALTVNVLNGSANDGVAASVSDTLVAAGWVVSGTGNASTDTEPATVIYYADASQEGAARGLAASLPGSKLVVSTVFVESGAALTVVVGNDYVLPEG</sequence>
<proteinExistence type="predicted"/>
<dbReference type="RefSeq" id="WP_092112464.1">
    <property type="nucleotide sequence ID" value="NZ_FOCN01000026.1"/>
</dbReference>
<comment type="caution">
    <text evidence="2">The sequence shown here is derived from an EMBL/GenBank/DDBJ whole genome shotgun (WGS) entry which is preliminary data.</text>
</comment>
<dbReference type="Pfam" id="PF13399">
    <property type="entry name" value="LytR_C"/>
    <property type="match status" value="1"/>
</dbReference>
<accession>A0A1H8LC38</accession>
<keyword evidence="3" id="KW-1185">Reference proteome</keyword>
<evidence type="ECO:0000313" key="2">
    <source>
        <dbReference type="EMBL" id="TFB82624.1"/>
    </source>
</evidence>
<feature type="domain" description="LytR/CpsA/Psr regulator C-terminal" evidence="1">
    <location>
        <begin position="94"/>
        <end position="182"/>
    </location>
</feature>
<organism evidence="2 3">
    <name type="scientific">Cryobacterium luteum</name>
    <dbReference type="NCBI Taxonomy" id="1424661"/>
    <lineage>
        <taxon>Bacteria</taxon>
        <taxon>Bacillati</taxon>
        <taxon>Actinomycetota</taxon>
        <taxon>Actinomycetes</taxon>
        <taxon>Micrococcales</taxon>
        <taxon>Microbacteriaceae</taxon>
        <taxon>Cryobacterium</taxon>
    </lineage>
</organism>